<feature type="compositionally biased region" description="Basic and acidic residues" evidence="11">
    <location>
        <begin position="114"/>
        <end position="123"/>
    </location>
</feature>
<dbReference type="InterPro" id="IPR001478">
    <property type="entry name" value="PDZ"/>
</dbReference>
<dbReference type="GO" id="GO:0006508">
    <property type="term" value="P:proteolysis"/>
    <property type="evidence" value="ECO:0007669"/>
    <property type="project" value="UniProtKB-KW"/>
</dbReference>
<evidence type="ECO:0000256" key="2">
    <source>
        <dbReference type="ARBA" id="ARBA00004141"/>
    </source>
</evidence>
<keyword evidence="6" id="KW-0378">Hydrolase</keyword>
<dbReference type="InterPro" id="IPR004387">
    <property type="entry name" value="Pept_M50_Zn"/>
</dbReference>
<dbReference type="PANTHER" id="PTHR42837:SF2">
    <property type="entry name" value="MEMBRANE METALLOPROTEASE ARASP2, CHLOROPLASTIC-RELATED"/>
    <property type="match status" value="1"/>
</dbReference>
<dbReference type="SUPFAM" id="SSF50156">
    <property type="entry name" value="PDZ domain-like"/>
    <property type="match status" value="1"/>
</dbReference>
<keyword evidence="4 14" id="KW-0645">Protease</keyword>
<feature type="region of interest" description="Disordered" evidence="11">
    <location>
        <begin position="80"/>
        <end position="123"/>
    </location>
</feature>
<evidence type="ECO:0000256" key="4">
    <source>
        <dbReference type="ARBA" id="ARBA00022670"/>
    </source>
</evidence>
<comment type="caution">
    <text evidence="14">The sequence shown here is derived from an EMBL/GenBank/DDBJ whole genome shotgun (WGS) entry which is preliminary data.</text>
</comment>
<evidence type="ECO:0000256" key="3">
    <source>
        <dbReference type="ARBA" id="ARBA00007931"/>
    </source>
</evidence>
<keyword evidence="9 14" id="KW-0482">Metalloprotease</keyword>
<evidence type="ECO:0000256" key="10">
    <source>
        <dbReference type="ARBA" id="ARBA00023136"/>
    </source>
</evidence>
<evidence type="ECO:0000256" key="7">
    <source>
        <dbReference type="ARBA" id="ARBA00022833"/>
    </source>
</evidence>
<feature type="compositionally biased region" description="Acidic residues" evidence="11">
    <location>
        <begin position="104"/>
        <end position="113"/>
    </location>
</feature>
<dbReference type="InterPro" id="IPR008915">
    <property type="entry name" value="Peptidase_M50"/>
</dbReference>
<evidence type="ECO:0000256" key="9">
    <source>
        <dbReference type="ARBA" id="ARBA00023049"/>
    </source>
</evidence>
<dbReference type="Pfam" id="PF17820">
    <property type="entry name" value="PDZ_6"/>
    <property type="match status" value="1"/>
</dbReference>
<dbReference type="Gene3D" id="2.30.42.10">
    <property type="match status" value="1"/>
</dbReference>
<evidence type="ECO:0000256" key="12">
    <source>
        <dbReference type="SAM" id="Phobius"/>
    </source>
</evidence>
<dbReference type="AlphaFoldDB" id="A0A367ZST1"/>
<dbReference type="GO" id="GO:0016020">
    <property type="term" value="C:membrane"/>
    <property type="evidence" value="ECO:0007669"/>
    <property type="project" value="UniProtKB-SubCell"/>
</dbReference>
<comment type="subcellular location">
    <subcellularLocation>
        <location evidence="2">Membrane</location>
        <topology evidence="2">Multi-pass membrane protein</topology>
    </subcellularLocation>
</comment>
<gene>
    <name evidence="14" type="ORF">OZSIB_3178</name>
</gene>
<evidence type="ECO:0000256" key="11">
    <source>
        <dbReference type="SAM" id="MobiDB-lite"/>
    </source>
</evidence>
<dbReference type="CDD" id="cd05709">
    <property type="entry name" value="S2P-M50"/>
    <property type="match status" value="1"/>
</dbReference>
<dbReference type="SMART" id="SM00228">
    <property type="entry name" value="PDZ"/>
    <property type="match status" value="1"/>
</dbReference>
<proteinExistence type="inferred from homology"/>
<dbReference type="Proteomes" id="UP000252355">
    <property type="component" value="Unassembled WGS sequence"/>
</dbReference>
<feature type="domain" description="PDZ" evidence="13">
    <location>
        <begin position="149"/>
        <end position="199"/>
    </location>
</feature>
<comment type="similarity">
    <text evidence="3">Belongs to the peptidase M50B family.</text>
</comment>
<reference evidence="14 15" key="1">
    <citation type="submission" date="2018-05" db="EMBL/GenBank/DDBJ databases">
        <title>A metagenomic window into the 2 km-deep terrestrial subsurface aquifer revealed taxonomically and functionally diverse microbial community comprising novel uncultured bacterial lineages.</title>
        <authorList>
            <person name="Kadnikov V.V."/>
            <person name="Mardanov A.V."/>
            <person name="Beletsky A.V."/>
            <person name="Banks D."/>
            <person name="Pimenov N.V."/>
            <person name="Frank Y.A."/>
            <person name="Karnachuk O.V."/>
            <person name="Ravin N.V."/>
        </authorList>
    </citation>
    <scope>NUCLEOTIDE SEQUENCE [LARGE SCALE GENOMIC DNA]</scope>
    <source>
        <strain evidence="14">BY5</strain>
    </source>
</reference>
<dbReference type="InterPro" id="IPR036034">
    <property type="entry name" value="PDZ_sf"/>
</dbReference>
<evidence type="ECO:0000313" key="14">
    <source>
        <dbReference type="EMBL" id="RCK80432.1"/>
    </source>
</evidence>
<keyword evidence="7" id="KW-0862">Zinc</keyword>
<sequence>MLDILLTVIQTLLSICFVLGSIALVHELGHYATAKLTGIWVIEFAIGFGNRLIKLKFGDTIYSLRPLPLGGFVRLAGMDAPEEEEPPPATGSEGAPDNSQIDSPAEEEAVDPDDLIKVDPDDPRGFPSKSRWVRTLVLSAGSIMNLAWAVVLFVIIYGVAGGPLSNIQVLDAMPGQPASLAGIRAGDLITAINGEPIEDWSEAIRTIQKHGGQAIVLDVARDNPVPKAGFGGGLLQDDYSYDHGTFAIHNREVLKITVVPAGAPGSGRIGIGLAPNNYDYRVLPLGRAIKKGWESALGIILQTMAGLAKIITRETQADVAGPVKIMQMIKEQSSKGIFELLYLTALLSVNIGLINLLPLPVLDGGRIVFVLLETVFAFLNFLTGWQLAITPKWEERIHFVGMMFLLVLLLLVTYQDIRNLF</sequence>
<dbReference type="GO" id="GO:0004222">
    <property type="term" value="F:metalloendopeptidase activity"/>
    <property type="evidence" value="ECO:0007669"/>
    <property type="project" value="InterPro"/>
</dbReference>
<name>A0A367ZST1_9BACT</name>
<dbReference type="EMBL" id="QOQW01000006">
    <property type="protein sequence ID" value="RCK80432.1"/>
    <property type="molecule type" value="Genomic_DNA"/>
</dbReference>
<dbReference type="InterPro" id="IPR041489">
    <property type="entry name" value="PDZ_6"/>
</dbReference>
<evidence type="ECO:0000256" key="8">
    <source>
        <dbReference type="ARBA" id="ARBA00022989"/>
    </source>
</evidence>
<dbReference type="PANTHER" id="PTHR42837">
    <property type="entry name" value="REGULATOR OF SIGMA-E PROTEASE RSEP"/>
    <property type="match status" value="1"/>
</dbReference>
<evidence type="ECO:0000256" key="5">
    <source>
        <dbReference type="ARBA" id="ARBA00022692"/>
    </source>
</evidence>
<dbReference type="PROSITE" id="PS50106">
    <property type="entry name" value="PDZ"/>
    <property type="match status" value="1"/>
</dbReference>
<feature type="transmembrane region" description="Helical" evidence="12">
    <location>
        <begin position="340"/>
        <end position="361"/>
    </location>
</feature>
<dbReference type="CDD" id="cd06163">
    <property type="entry name" value="S2P-M50_PDZ_RseP-like"/>
    <property type="match status" value="1"/>
</dbReference>
<keyword evidence="10 12" id="KW-0472">Membrane</keyword>
<accession>A0A367ZST1</accession>
<organism evidence="14 15">
    <name type="scientific">Candidatus Ozemobacter sibiricus</name>
    <dbReference type="NCBI Taxonomy" id="2268124"/>
    <lineage>
        <taxon>Bacteria</taxon>
        <taxon>Candidatus Ozemobacteria</taxon>
        <taxon>Candidatus Ozemobacterales</taxon>
        <taxon>Candidatus Ozemobacteraceae</taxon>
        <taxon>Candidatus Ozemobacter</taxon>
    </lineage>
</organism>
<evidence type="ECO:0000259" key="13">
    <source>
        <dbReference type="PROSITE" id="PS50106"/>
    </source>
</evidence>
<feature type="transmembrane region" description="Helical" evidence="12">
    <location>
        <begin position="367"/>
        <end position="385"/>
    </location>
</feature>
<evidence type="ECO:0000313" key="15">
    <source>
        <dbReference type="Proteomes" id="UP000252355"/>
    </source>
</evidence>
<evidence type="ECO:0000256" key="6">
    <source>
        <dbReference type="ARBA" id="ARBA00022801"/>
    </source>
</evidence>
<keyword evidence="8 12" id="KW-1133">Transmembrane helix</keyword>
<evidence type="ECO:0000256" key="1">
    <source>
        <dbReference type="ARBA" id="ARBA00001947"/>
    </source>
</evidence>
<feature type="transmembrane region" description="Helical" evidence="12">
    <location>
        <begin position="397"/>
        <end position="415"/>
    </location>
</feature>
<feature type="transmembrane region" description="Helical" evidence="12">
    <location>
        <begin position="136"/>
        <end position="160"/>
    </location>
</feature>
<dbReference type="Pfam" id="PF02163">
    <property type="entry name" value="Peptidase_M50"/>
    <property type="match status" value="1"/>
</dbReference>
<comment type="cofactor">
    <cofactor evidence="1">
        <name>Zn(2+)</name>
        <dbReference type="ChEBI" id="CHEBI:29105"/>
    </cofactor>
</comment>
<keyword evidence="5 12" id="KW-0812">Transmembrane</keyword>
<protein>
    <submittedName>
        <fullName evidence="14">Membrane-associated zinc metalloprotease</fullName>
    </submittedName>
</protein>